<accession>A0ABS5G1S3</accession>
<name>A0ABS5G1S3_9BRAD</name>
<feature type="compositionally biased region" description="Basic and acidic residues" evidence="1">
    <location>
        <begin position="76"/>
        <end position="88"/>
    </location>
</feature>
<dbReference type="RefSeq" id="WP_172238745.1">
    <property type="nucleotide sequence ID" value="NZ_JABFDP010000020.1"/>
</dbReference>
<keyword evidence="2" id="KW-0472">Membrane</keyword>
<dbReference type="InterPro" id="IPR021682">
    <property type="entry name" value="DUF2933"/>
</dbReference>
<feature type="transmembrane region" description="Helical" evidence="2">
    <location>
        <begin position="46"/>
        <end position="65"/>
    </location>
</feature>
<protein>
    <submittedName>
        <fullName evidence="3">DUF2933 domain-containing protein</fullName>
    </submittedName>
</protein>
<proteinExistence type="predicted"/>
<keyword evidence="4" id="KW-1185">Reference proteome</keyword>
<comment type="caution">
    <text evidence="3">The sequence shown here is derived from an EMBL/GenBank/DDBJ whole genome shotgun (WGS) entry which is preliminary data.</text>
</comment>
<dbReference type="EMBL" id="JAFCLK010000004">
    <property type="protein sequence ID" value="MBR1135243.1"/>
    <property type="molecule type" value="Genomic_DNA"/>
</dbReference>
<feature type="region of interest" description="Disordered" evidence="1">
    <location>
        <begin position="69"/>
        <end position="88"/>
    </location>
</feature>
<feature type="transmembrane region" description="Helical" evidence="2">
    <location>
        <begin position="21"/>
        <end position="40"/>
    </location>
</feature>
<reference evidence="4" key="1">
    <citation type="journal article" date="2021" name="ISME J.">
        <title>Evolutionary origin and ecological implication of a unique nif island in free-living Bradyrhizobium lineages.</title>
        <authorList>
            <person name="Tao J."/>
        </authorList>
    </citation>
    <scope>NUCLEOTIDE SEQUENCE [LARGE SCALE GENOMIC DNA]</scope>
    <source>
        <strain evidence="4">SZCCT0094</strain>
    </source>
</reference>
<evidence type="ECO:0000256" key="1">
    <source>
        <dbReference type="SAM" id="MobiDB-lite"/>
    </source>
</evidence>
<evidence type="ECO:0000256" key="2">
    <source>
        <dbReference type="SAM" id="Phobius"/>
    </source>
</evidence>
<evidence type="ECO:0000313" key="4">
    <source>
        <dbReference type="Proteomes" id="UP001314635"/>
    </source>
</evidence>
<dbReference type="Pfam" id="PF11666">
    <property type="entry name" value="DUF2933"/>
    <property type="match status" value="1"/>
</dbReference>
<dbReference type="Proteomes" id="UP001314635">
    <property type="component" value="Unassembled WGS sequence"/>
</dbReference>
<sequence length="88" mass="9664">MSVQDHSGHQGQPREGISLKSRVGLVLVAFLVVAGALLFTEHRAHVLGLLIWLPLLACPLMHIFMHGGHHHHHGGRDRLGHDAEPRPS</sequence>
<keyword evidence="2" id="KW-0812">Transmembrane</keyword>
<evidence type="ECO:0000313" key="3">
    <source>
        <dbReference type="EMBL" id="MBR1135243.1"/>
    </source>
</evidence>
<organism evidence="3 4">
    <name type="scientific">Bradyrhizobium denitrificans</name>
    <dbReference type="NCBI Taxonomy" id="2734912"/>
    <lineage>
        <taxon>Bacteria</taxon>
        <taxon>Pseudomonadati</taxon>
        <taxon>Pseudomonadota</taxon>
        <taxon>Alphaproteobacteria</taxon>
        <taxon>Hyphomicrobiales</taxon>
        <taxon>Nitrobacteraceae</taxon>
        <taxon>Bradyrhizobium</taxon>
    </lineage>
</organism>
<gene>
    <name evidence="3" type="ORF">JQ619_05670</name>
</gene>
<keyword evidence="2" id="KW-1133">Transmembrane helix</keyword>